<protein>
    <submittedName>
        <fullName evidence="1">Uncharacterized protein</fullName>
    </submittedName>
</protein>
<organism evidence="1 2">
    <name type="scientific">Bacteroides xylanisolvens</name>
    <dbReference type="NCBI Taxonomy" id="371601"/>
    <lineage>
        <taxon>Bacteria</taxon>
        <taxon>Pseudomonadati</taxon>
        <taxon>Bacteroidota</taxon>
        <taxon>Bacteroidia</taxon>
        <taxon>Bacteroidales</taxon>
        <taxon>Bacteroidaceae</taxon>
        <taxon>Bacteroides</taxon>
    </lineage>
</organism>
<proteinExistence type="predicted"/>
<accession>A0A415I0D6</accession>
<dbReference type="EMBL" id="QROC01000003">
    <property type="protein sequence ID" value="RHL01030.1"/>
    <property type="molecule type" value="Genomic_DNA"/>
</dbReference>
<dbReference type="AlphaFoldDB" id="A0A415I0D6"/>
<dbReference type="RefSeq" id="WP_118407275.1">
    <property type="nucleotide sequence ID" value="NZ_JBCHGU010000009.1"/>
</dbReference>
<evidence type="ECO:0000313" key="2">
    <source>
        <dbReference type="Proteomes" id="UP000284417"/>
    </source>
</evidence>
<name>A0A415I0D6_9BACE</name>
<dbReference type="Proteomes" id="UP000284417">
    <property type="component" value="Unassembled WGS sequence"/>
</dbReference>
<reference evidence="1 2" key="1">
    <citation type="submission" date="2018-08" db="EMBL/GenBank/DDBJ databases">
        <title>A genome reference for cultivated species of the human gut microbiota.</title>
        <authorList>
            <person name="Zou Y."/>
            <person name="Xue W."/>
            <person name="Luo G."/>
        </authorList>
    </citation>
    <scope>NUCLEOTIDE SEQUENCE [LARGE SCALE GENOMIC DNA]</scope>
    <source>
        <strain evidence="1 2">AF39-6AC</strain>
    </source>
</reference>
<sequence>MTTAERYNEKLANEINRIYDATRELTFSKNMSAEIVGGRRRLEDLVGRGKIATDKPTAHQHGKWRCRASDVLRYAYSEEYPN</sequence>
<gene>
    <name evidence="1" type="ORF">DW042_02905</name>
</gene>
<evidence type="ECO:0000313" key="1">
    <source>
        <dbReference type="EMBL" id="RHL01030.1"/>
    </source>
</evidence>
<comment type="caution">
    <text evidence="1">The sequence shown here is derived from an EMBL/GenBank/DDBJ whole genome shotgun (WGS) entry which is preliminary data.</text>
</comment>